<dbReference type="GO" id="GO:0030170">
    <property type="term" value="F:pyridoxal phosphate binding"/>
    <property type="evidence" value="ECO:0007669"/>
    <property type="project" value="TreeGrafter"/>
</dbReference>
<keyword evidence="6" id="KW-1185">Reference proteome</keyword>
<evidence type="ECO:0000313" key="5">
    <source>
        <dbReference type="EMBL" id="KIX12066.1"/>
    </source>
</evidence>
<protein>
    <submittedName>
        <fullName evidence="5">Glutamine--scyllo-inositol aminotransferase</fullName>
    </submittedName>
</protein>
<dbReference type="Gene3D" id="3.90.1150.10">
    <property type="entry name" value="Aspartate Aminotransferase, domain 1"/>
    <property type="match status" value="1"/>
</dbReference>
<keyword evidence="3 4" id="KW-0663">Pyridoxal phosphate</keyword>
<comment type="caution">
    <text evidence="5">The sequence shown here is derived from an EMBL/GenBank/DDBJ whole genome shotgun (WGS) entry which is preliminary data.</text>
</comment>
<dbReference type="AlphaFoldDB" id="A0A0D2J8N4"/>
<dbReference type="SUPFAM" id="SSF53383">
    <property type="entry name" value="PLP-dependent transferases"/>
    <property type="match status" value="1"/>
</dbReference>
<dbReference type="GO" id="GO:0008483">
    <property type="term" value="F:transaminase activity"/>
    <property type="evidence" value="ECO:0007669"/>
    <property type="project" value="UniProtKB-KW"/>
</dbReference>
<evidence type="ECO:0000313" key="6">
    <source>
        <dbReference type="Proteomes" id="UP000032233"/>
    </source>
</evidence>
<name>A0A0D2J8N4_9BACT</name>
<dbReference type="GO" id="GO:0000271">
    <property type="term" value="P:polysaccharide biosynthetic process"/>
    <property type="evidence" value="ECO:0007669"/>
    <property type="project" value="TreeGrafter"/>
</dbReference>
<proteinExistence type="inferred from homology"/>
<evidence type="ECO:0000256" key="2">
    <source>
        <dbReference type="PIRSR" id="PIRSR000390-1"/>
    </source>
</evidence>
<dbReference type="InParanoid" id="A0A0D2J8N4"/>
<keyword evidence="5" id="KW-0032">Aminotransferase</keyword>
<dbReference type="PANTHER" id="PTHR30244">
    <property type="entry name" value="TRANSAMINASE"/>
    <property type="match status" value="1"/>
</dbReference>
<evidence type="ECO:0000256" key="3">
    <source>
        <dbReference type="PIRSR" id="PIRSR000390-2"/>
    </source>
</evidence>
<dbReference type="InterPro" id="IPR015421">
    <property type="entry name" value="PyrdxlP-dep_Trfase_major"/>
</dbReference>
<dbReference type="EMBL" id="AZAC01000034">
    <property type="protein sequence ID" value="KIX12066.1"/>
    <property type="molecule type" value="Genomic_DNA"/>
</dbReference>
<comment type="similarity">
    <text evidence="1 4">Belongs to the DegT/DnrJ/EryC1 family.</text>
</comment>
<accession>A0A0D2J8N4</accession>
<reference evidence="5 6" key="1">
    <citation type="submission" date="2013-11" db="EMBL/GenBank/DDBJ databases">
        <title>Metagenomic analysis of a methanogenic consortium involved in long chain n-alkane degradation.</title>
        <authorList>
            <person name="Davidova I.A."/>
            <person name="Callaghan A.V."/>
            <person name="Wawrik B."/>
            <person name="Pruitt S."/>
            <person name="Marks C."/>
            <person name="Duncan K.E."/>
            <person name="Suflita J.M."/>
        </authorList>
    </citation>
    <scope>NUCLEOTIDE SEQUENCE [LARGE SCALE GENOMIC DNA]</scope>
    <source>
        <strain evidence="5 6">SPR</strain>
    </source>
</reference>
<dbReference type="CDD" id="cd00616">
    <property type="entry name" value="AHBA_syn"/>
    <property type="match status" value="1"/>
</dbReference>
<organism evidence="5 6">
    <name type="scientific">Dethiosulfatarculus sandiegensis</name>
    <dbReference type="NCBI Taxonomy" id="1429043"/>
    <lineage>
        <taxon>Bacteria</taxon>
        <taxon>Pseudomonadati</taxon>
        <taxon>Thermodesulfobacteriota</taxon>
        <taxon>Desulfarculia</taxon>
        <taxon>Desulfarculales</taxon>
        <taxon>Desulfarculaceae</taxon>
        <taxon>Dethiosulfatarculus</taxon>
    </lineage>
</organism>
<gene>
    <name evidence="5" type="ORF">X474_19615</name>
</gene>
<dbReference type="Pfam" id="PF01041">
    <property type="entry name" value="DegT_DnrJ_EryC1"/>
    <property type="match status" value="1"/>
</dbReference>
<dbReference type="InterPro" id="IPR000653">
    <property type="entry name" value="DegT/StrS_aminotransferase"/>
</dbReference>
<dbReference type="STRING" id="1429043.X474_19615"/>
<feature type="active site" description="Proton acceptor" evidence="2">
    <location>
        <position position="179"/>
    </location>
</feature>
<evidence type="ECO:0000256" key="4">
    <source>
        <dbReference type="RuleBase" id="RU004508"/>
    </source>
</evidence>
<dbReference type="PANTHER" id="PTHR30244:SF34">
    <property type="entry name" value="DTDP-4-AMINO-4,6-DIDEOXYGALACTOSE TRANSAMINASE"/>
    <property type="match status" value="1"/>
</dbReference>
<dbReference type="InterPro" id="IPR015422">
    <property type="entry name" value="PyrdxlP-dep_Trfase_small"/>
</dbReference>
<dbReference type="PIRSF" id="PIRSF000390">
    <property type="entry name" value="PLP_StrS"/>
    <property type="match status" value="1"/>
</dbReference>
<feature type="modified residue" description="N6-(pyridoxal phosphate)lysine" evidence="3">
    <location>
        <position position="179"/>
    </location>
</feature>
<dbReference type="Proteomes" id="UP000032233">
    <property type="component" value="Unassembled WGS sequence"/>
</dbReference>
<dbReference type="InterPro" id="IPR015424">
    <property type="entry name" value="PyrdxlP-dep_Trfase"/>
</dbReference>
<evidence type="ECO:0000256" key="1">
    <source>
        <dbReference type="ARBA" id="ARBA00037999"/>
    </source>
</evidence>
<dbReference type="Gene3D" id="3.40.640.10">
    <property type="entry name" value="Type I PLP-dependent aspartate aminotransferase-like (Major domain)"/>
    <property type="match status" value="1"/>
</dbReference>
<keyword evidence="5" id="KW-0808">Transferase</keyword>
<sequence>MPLIKPYINNAVKEKVLAVLDSGYLTEGPVARELEKAMADYLGAKHALAVSSCTTGLEMALRALKVGPGDEVIIPDYTYPATGDVVSIVGARLLIVDVDPQTMLMDFEALERAITPATKVVMPVSGFGNPLDYDALDSLKEKHGFYVVEDAACSLGASYKGDMVGTRADISVFSLHPRKFITTGEGGMITTDSDHLADWMHSYKHFGMGVYESRLTADFQRIGTNYKLSDILAAVGLAQMQEIDVLLNRRRELAERYLKLLSNTSKVKPCQVAKGGVHSFQSFCVFVENRDEVMANMREKGVEVQIGTYALHMHKAFNQNPDVYLTDDMKGSRYVFDHCLALPLFHELTYKEQVFIVNLLLKVAS</sequence>